<accession>A0ABN1GQN2</accession>
<dbReference type="EMBL" id="BAAACA010000038">
    <property type="protein sequence ID" value="GAA0616643.1"/>
    <property type="molecule type" value="Genomic_DNA"/>
</dbReference>
<evidence type="ECO:0000313" key="3">
    <source>
        <dbReference type="Proteomes" id="UP001500668"/>
    </source>
</evidence>
<proteinExistence type="predicted"/>
<protein>
    <recommendedName>
        <fullName evidence="1">DNA primase/polymerase bifunctional N-terminal domain-containing protein</fullName>
    </recommendedName>
</protein>
<gene>
    <name evidence="2" type="ORF">GCM10010394_53440</name>
</gene>
<dbReference type="Pfam" id="PF09250">
    <property type="entry name" value="Prim-Pol"/>
    <property type="match status" value="1"/>
</dbReference>
<keyword evidence="3" id="KW-1185">Reference proteome</keyword>
<dbReference type="CDD" id="cd04859">
    <property type="entry name" value="Prim_Pol"/>
    <property type="match status" value="1"/>
</dbReference>
<evidence type="ECO:0000259" key="1">
    <source>
        <dbReference type="SMART" id="SM00943"/>
    </source>
</evidence>
<name>A0ABN1GQN2_9ACTN</name>
<evidence type="ECO:0000313" key="2">
    <source>
        <dbReference type="EMBL" id="GAA0616643.1"/>
    </source>
</evidence>
<comment type="caution">
    <text evidence="2">The sequence shown here is derived from an EMBL/GenBank/DDBJ whole genome shotgun (WGS) entry which is preliminary data.</text>
</comment>
<reference evidence="3" key="1">
    <citation type="journal article" date="2019" name="Int. J. Syst. Evol. Microbiol.">
        <title>The Global Catalogue of Microorganisms (GCM) 10K type strain sequencing project: providing services to taxonomists for standard genome sequencing and annotation.</title>
        <authorList>
            <consortium name="The Broad Institute Genomics Platform"/>
            <consortium name="The Broad Institute Genome Sequencing Center for Infectious Disease"/>
            <person name="Wu L."/>
            <person name="Ma J."/>
        </authorList>
    </citation>
    <scope>NUCLEOTIDE SEQUENCE [LARGE SCALE GENOMIC DNA]</scope>
    <source>
        <strain evidence="3">JCM 5067</strain>
    </source>
</reference>
<feature type="domain" description="DNA primase/polymerase bifunctional N-terminal" evidence="1">
    <location>
        <begin position="33"/>
        <end position="247"/>
    </location>
</feature>
<dbReference type="RefSeq" id="WP_344077568.1">
    <property type="nucleotide sequence ID" value="NZ_BAAACA010000038.1"/>
</dbReference>
<dbReference type="InterPro" id="IPR015330">
    <property type="entry name" value="DNA_primase/pol_bifunc_N"/>
</dbReference>
<dbReference type="SMART" id="SM00943">
    <property type="entry name" value="Prim-Pol"/>
    <property type="match status" value="1"/>
</dbReference>
<sequence length="375" mass="39082">MTAELRFSRSDSEQSAPEPTLAQLAGMGPHALARGCAARNWAVHPLGPGRKTPVANCSRCRRPGHSHEGCACVAAGRWCHGFRAATVEPALVDRWWGSDPGLGVGVACGASGLVVIDVDVHAQPLPDRDRLLPGIPIHDDVDLRGLSNGFHTLAVLAALRGQQSPADDASTLRVRTPSGGLHIWYRAVPDGRRWHSSVGQGGGCSLAWQVDVRAHGGYIVAPGTVTPAGTYTPLEGAGDPAELPSWLADELARTGHLRTAQRAACQPAPNRARQAVIAAGGGREQATRVLAAALAEVADCAAVAEGAGFTDKLNRAAYTVGGLVAAGYLGHEAGERVLLEAAEYARPGQERRAGAIVRGGMAAGTRRPLELRSRS</sequence>
<dbReference type="SUPFAM" id="SSF56747">
    <property type="entry name" value="Prim-pol domain"/>
    <property type="match status" value="1"/>
</dbReference>
<dbReference type="Proteomes" id="UP001500668">
    <property type="component" value="Unassembled WGS sequence"/>
</dbReference>
<organism evidence="2 3">
    <name type="scientific">Streptomyces crystallinus</name>
    <dbReference type="NCBI Taxonomy" id="68191"/>
    <lineage>
        <taxon>Bacteria</taxon>
        <taxon>Bacillati</taxon>
        <taxon>Actinomycetota</taxon>
        <taxon>Actinomycetes</taxon>
        <taxon>Kitasatosporales</taxon>
        <taxon>Streptomycetaceae</taxon>
        <taxon>Streptomyces</taxon>
    </lineage>
</organism>